<name>A0ABQ0LN94_MYCCL</name>
<dbReference type="Gene3D" id="1.20.1280.50">
    <property type="match status" value="1"/>
</dbReference>
<reference evidence="2" key="1">
    <citation type="submission" date="2014-09" db="EMBL/GenBank/DDBJ databases">
        <title>Genome sequence of the luminous mushroom Mycena chlorophos for searching fungal bioluminescence genes.</title>
        <authorList>
            <person name="Tanaka Y."/>
            <person name="Kasuga D."/>
            <person name="Oba Y."/>
            <person name="Hase S."/>
            <person name="Sato K."/>
            <person name="Oba Y."/>
            <person name="Sakakibara Y."/>
        </authorList>
    </citation>
    <scope>NUCLEOTIDE SEQUENCE</scope>
</reference>
<evidence type="ECO:0000313" key="2">
    <source>
        <dbReference type="EMBL" id="GAT52074.1"/>
    </source>
</evidence>
<protein>
    <recommendedName>
        <fullName evidence="4">F-box domain-containing protein</fullName>
    </recommendedName>
</protein>
<organism evidence="2 3">
    <name type="scientific">Mycena chlorophos</name>
    <name type="common">Agaric fungus</name>
    <name type="synonym">Agaricus chlorophos</name>
    <dbReference type="NCBI Taxonomy" id="658473"/>
    <lineage>
        <taxon>Eukaryota</taxon>
        <taxon>Fungi</taxon>
        <taxon>Dikarya</taxon>
        <taxon>Basidiomycota</taxon>
        <taxon>Agaricomycotina</taxon>
        <taxon>Agaricomycetes</taxon>
        <taxon>Agaricomycetidae</taxon>
        <taxon>Agaricales</taxon>
        <taxon>Marasmiineae</taxon>
        <taxon>Mycenaceae</taxon>
        <taxon>Mycena</taxon>
    </lineage>
</organism>
<sequence>MGAPHAILRAQAAELEATLVQQRTEAERAAEQHKRIINVTETRLAGIQQQLQSIKYPADTLPPEILCEIFRFYHTADAAAGNPLQPLSSPNPLTRVCRTWRRTALSLSELWCSLTIDLVGPEPLSRRMPQLLAARVAAAGSRPLKVTLMGHSGGQSSSPPVDIEDLRRFFVRYAPQMAELTLYQAHADVFEIIDDWDLDFPLLEDATLSHTWIYTAYNASFRIFNNAPRLRRLELENVEMWPTYAHVSWANLTHLIFNSDTSVPQCLRALKVLPLLEHFFISLASDPQSYNISPFRHDRLQSVQVYYDEARHLDSLFGTLTLPALLKLELVGAGIAPYDTTKMEAFVRRSSPPLSDLSLMPAPSTLEDLLSFTGNGTSRHNLVNLKINFPSPAFTEQFLDAWASDARFCSEVVSLIFHPRYREGALEILLKRVAEATSRRREIVAAAAFKLRRLEIGCTIPGDRIWLDEELAGLRQLKADGLDVFLGDLHKPTTSIV</sequence>
<keyword evidence="1" id="KW-0175">Coiled coil</keyword>
<dbReference type="EMBL" id="DF847559">
    <property type="protein sequence ID" value="GAT52074.1"/>
    <property type="molecule type" value="Genomic_DNA"/>
</dbReference>
<evidence type="ECO:0000313" key="3">
    <source>
        <dbReference type="Proteomes" id="UP000815677"/>
    </source>
</evidence>
<dbReference type="InterPro" id="IPR036047">
    <property type="entry name" value="F-box-like_dom_sf"/>
</dbReference>
<accession>A0ABQ0LN94</accession>
<dbReference type="SUPFAM" id="SSF81383">
    <property type="entry name" value="F-box domain"/>
    <property type="match status" value="1"/>
</dbReference>
<keyword evidence="3" id="KW-1185">Reference proteome</keyword>
<gene>
    <name evidence="2" type="ORF">MCHLO_09161</name>
</gene>
<feature type="coiled-coil region" evidence="1">
    <location>
        <begin position="5"/>
        <end position="32"/>
    </location>
</feature>
<evidence type="ECO:0008006" key="4">
    <source>
        <dbReference type="Google" id="ProtNLM"/>
    </source>
</evidence>
<dbReference type="Proteomes" id="UP000815677">
    <property type="component" value="Unassembled WGS sequence"/>
</dbReference>
<evidence type="ECO:0000256" key="1">
    <source>
        <dbReference type="SAM" id="Coils"/>
    </source>
</evidence>
<proteinExistence type="predicted"/>